<evidence type="ECO:0000256" key="2">
    <source>
        <dbReference type="ARBA" id="ARBA00022898"/>
    </source>
</evidence>
<dbReference type="PIRSF" id="PIRSF000521">
    <property type="entry name" value="Transaminase_4ab_Lys_Orn"/>
    <property type="match status" value="1"/>
</dbReference>
<keyword evidence="2 3" id="KW-0663">Pyridoxal phosphate</keyword>
<dbReference type="InterPro" id="IPR049704">
    <property type="entry name" value="Aminotrans_3_PPA_site"/>
</dbReference>
<accession>V4BEV9</accession>
<proteinExistence type="inferred from homology"/>
<evidence type="ECO:0000256" key="1">
    <source>
        <dbReference type="ARBA" id="ARBA00008954"/>
    </source>
</evidence>
<dbReference type="OrthoDB" id="10261433at2759"/>
<name>V4BEV9_LOTGI</name>
<dbReference type="InterPro" id="IPR015424">
    <property type="entry name" value="PyrdxlP-dep_Trfase"/>
</dbReference>
<comment type="similarity">
    <text evidence="1 3">Belongs to the class-III pyridoxal-phosphate-dependent aminotransferase family.</text>
</comment>
<dbReference type="PANTHER" id="PTHR45688:SF13">
    <property type="entry name" value="ALANINE--GLYOXYLATE AMINOTRANSFERASE 2-LIKE"/>
    <property type="match status" value="1"/>
</dbReference>
<dbReference type="PROSITE" id="PS00600">
    <property type="entry name" value="AA_TRANSFER_CLASS_3"/>
    <property type="match status" value="1"/>
</dbReference>
<dbReference type="HOGENOM" id="CLU_016922_8_0_1"/>
<protein>
    <recommendedName>
        <fullName evidence="6">Alanine--glyoxylate aminotransferase 2-like</fullName>
    </recommendedName>
</protein>
<dbReference type="InterPro" id="IPR005814">
    <property type="entry name" value="Aminotrans_3"/>
</dbReference>
<dbReference type="KEGG" id="lgi:LOTGIDRAFT_81966"/>
<dbReference type="RefSeq" id="XP_009061840.1">
    <property type="nucleotide sequence ID" value="XM_009063592.1"/>
</dbReference>
<dbReference type="AlphaFoldDB" id="V4BEV9"/>
<dbReference type="OMA" id="GHPICAA"/>
<dbReference type="PANTHER" id="PTHR45688">
    <property type="match status" value="1"/>
</dbReference>
<reference evidence="4 5" key="1">
    <citation type="journal article" date="2013" name="Nature">
        <title>Insights into bilaterian evolution from three spiralian genomes.</title>
        <authorList>
            <person name="Simakov O."/>
            <person name="Marletaz F."/>
            <person name="Cho S.J."/>
            <person name="Edsinger-Gonzales E."/>
            <person name="Havlak P."/>
            <person name="Hellsten U."/>
            <person name="Kuo D.H."/>
            <person name="Larsson T."/>
            <person name="Lv J."/>
            <person name="Arendt D."/>
            <person name="Savage R."/>
            <person name="Osoegawa K."/>
            <person name="de Jong P."/>
            <person name="Grimwood J."/>
            <person name="Chapman J.A."/>
            <person name="Shapiro H."/>
            <person name="Aerts A."/>
            <person name="Otillar R.P."/>
            <person name="Terry A.Y."/>
            <person name="Boore J.L."/>
            <person name="Grigoriev I.V."/>
            <person name="Lindberg D.R."/>
            <person name="Seaver E.C."/>
            <person name="Weisblat D.A."/>
            <person name="Putnam N.H."/>
            <person name="Rokhsar D.S."/>
        </authorList>
    </citation>
    <scope>NUCLEOTIDE SEQUENCE [LARGE SCALE GENOMIC DNA]</scope>
</reference>
<dbReference type="CDD" id="cd00610">
    <property type="entry name" value="OAT_like"/>
    <property type="match status" value="1"/>
</dbReference>
<dbReference type="Pfam" id="PF00202">
    <property type="entry name" value="Aminotran_3"/>
    <property type="match status" value="1"/>
</dbReference>
<dbReference type="GO" id="GO:0008483">
    <property type="term" value="F:transaminase activity"/>
    <property type="evidence" value="ECO:0007669"/>
    <property type="project" value="InterPro"/>
</dbReference>
<dbReference type="GO" id="GO:0005739">
    <property type="term" value="C:mitochondrion"/>
    <property type="evidence" value="ECO:0007669"/>
    <property type="project" value="TreeGrafter"/>
</dbReference>
<feature type="non-terminal residue" evidence="4">
    <location>
        <position position="408"/>
    </location>
</feature>
<evidence type="ECO:0000256" key="3">
    <source>
        <dbReference type="RuleBase" id="RU003560"/>
    </source>
</evidence>
<dbReference type="Gene3D" id="3.40.640.10">
    <property type="entry name" value="Type I PLP-dependent aspartate aminotransferase-like (Major domain)"/>
    <property type="match status" value="1"/>
</dbReference>
<evidence type="ECO:0000313" key="5">
    <source>
        <dbReference type="Proteomes" id="UP000030746"/>
    </source>
</evidence>
<dbReference type="EMBL" id="KB202917">
    <property type="protein sequence ID" value="ESO87374.1"/>
    <property type="molecule type" value="Genomic_DNA"/>
</dbReference>
<dbReference type="STRING" id="225164.V4BEV9"/>
<dbReference type="InterPro" id="IPR015421">
    <property type="entry name" value="PyrdxlP-dep_Trfase_major"/>
</dbReference>
<dbReference type="SUPFAM" id="SSF53383">
    <property type="entry name" value="PLP-dependent transferases"/>
    <property type="match status" value="1"/>
</dbReference>
<dbReference type="GeneID" id="20252519"/>
<evidence type="ECO:0000313" key="4">
    <source>
        <dbReference type="EMBL" id="ESO87374.1"/>
    </source>
</evidence>
<dbReference type="CTD" id="20252519"/>
<gene>
    <name evidence="4" type="ORF">LOTGIDRAFT_81966</name>
</gene>
<feature type="non-terminal residue" evidence="4">
    <location>
        <position position="1"/>
    </location>
</feature>
<dbReference type="Gene3D" id="3.90.1150.10">
    <property type="entry name" value="Aspartate Aminotransferase, domain 1"/>
    <property type="match status" value="1"/>
</dbReference>
<keyword evidence="5" id="KW-1185">Reference proteome</keyword>
<sequence length="408" mass="44944">ACKLHFEVSPLKIVRASKQYIYDEIGTEYLDCINNVSHVGHCHPHVVNAGQTQMGLLTTSNGFLNDNMTEYARRLIATLPDKLCVCYFVNSGSEANDLSLRLARAYTKKEDVMVLENAFHGNLGNLIDISPLKYKKLNVKKKDWVHVVSCPDTFRGKYRDEQTAALSYANDVQTALLEIQRRDRGLAAFICEPLISNCVVTFPKNYLKTVYRSVRDHGGVCIADEVQVGLGRTGEFWGFQIHDVVPDIVAIGKPIGNGHPMACVVTSKEIADSLAEYGSSFGGNPVSCAVGMAVLDVIQNEKLQSAARSVGKCLIDGFQAIQSSHCMMGDVRGQGMIVGVELVMDKESRKPAKEAAEILCYRMKAENIIIAHDGPDSNIVILTPPLCFNCDNARRVIQAFDNILRSIE</sequence>
<dbReference type="InterPro" id="IPR015422">
    <property type="entry name" value="PyrdxlP-dep_Trfase_small"/>
</dbReference>
<dbReference type="GO" id="GO:0030170">
    <property type="term" value="F:pyridoxal phosphate binding"/>
    <property type="evidence" value="ECO:0007669"/>
    <property type="project" value="InterPro"/>
</dbReference>
<evidence type="ECO:0008006" key="6">
    <source>
        <dbReference type="Google" id="ProtNLM"/>
    </source>
</evidence>
<dbReference type="Proteomes" id="UP000030746">
    <property type="component" value="Unassembled WGS sequence"/>
</dbReference>
<organism evidence="4 5">
    <name type="scientific">Lottia gigantea</name>
    <name type="common">Giant owl limpet</name>
    <dbReference type="NCBI Taxonomy" id="225164"/>
    <lineage>
        <taxon>Eukaryota</taxon>
        <taxon>Metazoa</taxon>
        <taxon>Spiralia</taxon>
        <taxon>Lophotrochozoa</taxon>
        <taxon>Mollusca</taxon>
        <taxon>Gastropoda</taxon>
        <taxon>Patellogastropoda</taxon>
        <taxon>Lottioidea</taxon>
        <taxon>Lottiidae</taxon>
        <taxon>Lottia</taxon>
    </lineage>
</organism>